<dbReference type="Proteomes" id="UP001291653">
    <property type="component" value="Unassembled WGS sequence"/>
</dbReference>
<feature type="region of interest" description="Disordered" evidence="2">
    <location>
        <begin position="57"/>
        <end position="98"/>
    </location>
</feature>
<evidence type="ECO:0000313" key="3">
    <source>
        <dbReference type="EMBL" id="GLF98117.1"/>
    </source>
</evidence>
<organism evidence="3 4">
    <name type="scientific">Streptomyces yaizuensis</name>
    <dbReference type="NCBI Taxonomy" id="2989713"/>
    <lineage>
        <taxon>Bacteria</taxon>
        <taxon>Bacillati</taxon>
        <taxon>Actinomycetota</taxon>
        <taxon>Actinomycetes</taxon>
        <taxon>Kitasatosporales</taxon>
        <taxon>Streptomycetaceae</taxon>
        <taxon>Streptomyces</taxon>
    </lineage>
</organism>
<dbReference type="EMBL" id="BSBI01000013">
    <property type="protein sequence ID" value="GLF98117.1"/>
    <property type="molecule type" value="Genomic_DNA"/>
</dbReference>
<proteinExistence type="inferred from homology"/>
<comment type="similarity">
    <text evidence="1">Belongs to the cytochrome P450 family.</text>
</comment>
<evidence type="ECO:0000256" key="2">
    <source>
        <dbReference type="SAM" id="MobiDB-lite"/>
    </source>
</evidence>
<feature type="region of interest" description="Disordered" evidence="2">
    <location>
        <begin position="155"/>
        <end position="186"/>
    </location>
</feature>
<reference evidence="3 4" key="1">
    <citation type="submission" date="2022-10" db="EMBL/GenBank/DDBJ databases">
        <title>Draft genome sequence of Streptomyces sp. YSPA8.</title>
        <authorList>
            <person name="Moriuchi R."/>
            <person name="Dohra H."/>
            <person name="Yamamura H."/>
            <person name="Kodani S."/>
        </authorList>
    </citation>
    <scope>NUCLEOTIDE SEQUENCE [LARGE SCALE GENOMIC DNA]</scope>
    <source>
        <strain evidence="3 4">YSPA8</strain>
    </source>
</reference>
<dbReference type="PANTHER" id="PTHR46696">
    <property type="entry name" value="P450, PUTATIVE (EUROFUNG)-RELATED"/>
    <property type="match status" value="1"/>
</dbReference>
<dbReference type="InterPro" id="IPR036396">
    <property type="entry name" value="Cyt_P450_sf"/>
</dbReference>
<dbReference type="RefSeq" id="WP_323450105.1">
    <property type="nucleotide sequence ID" value="NZ_BSBI01000013.1"/>
</dbReference>
<keyword evidence="4" id="KW-1185">Reference proteome</keyword>
<dbReference type="SUPFAM" id="SSF48264">
    <property type="entry name" value="Cytochrome P450"/>
    <property type="match status" value="1"/>
</dbReference>
<name>A0ABQ5P693_9ACTN</name>
<sequence>MTPSSSANLLDVRALADPYPLYEALRATGPVIYLEHHEVWAVTGHRAIHTAHRLGTLTRQAVTGPGHDPRPHRDRHRTPHPETGTTTGPGIGPGAGGRARQVLEENTHAGVLDAAACARQFAAGTVMALAGLPAGAAPRLPPGRPAAAALTSALHTTPAPTSGSPLTGTDPGAPGRPTGADQGPPPDVLCALEHLDTTIAGLTETIWQLAHHPIQWAALRAAPARLARAALAEALRREPPLTHEAFTTTMPTRLPGVRIPAGQVVWLLYGAAGRDRNVWGPDADAFNIHRPHPHDPLALRPPGLCPGTELALEQAVSLLGALAGQARALAPAGDPVRIPGPLRTYAFAPVTTRPTFDPDPGPGRGPEAGAGP</sequence>
<dbReference type="Gene3D" id="1.10.630.10">
    <property type="entry name" value="Cytochrome P450"/>
    <property type="match status" value="1"/>
</dbReference>
<evidence type="ECO:0000256" key="1">
    <source>
        <dbReference type="ARBA" id="ARBA00010617"/>
    </source>
</evidence>
<gene>
    <name evidence="3" type="ORF">SYYSPA8_27490</name>
</gene>
<evidence type="ECO:0000313" key="4">
    <source>
        <dbReference type="Proteomes" id="UP001291653"/>
    </source>
</evidence>
<dbReference type="InterPro" id="IPR001128">
    <property type="entry name" value="Cyt_P450"/>
</dbReference>
<feature type="compositionally biased region" description="Gly residues" evidence="2">
    <location>
        <begin position="87"/>
        <end position="97"/>
    </location>
</feature>
<accession>A0ABQ5P693</accession>
<dbReference type="PANTHER" id="PTHR46696:SF1">
    <property type="entry name" value="CYTOCHROME P450 YJIB-RELATED"/>
    <property type="match status" value="1"/>
</dbReference>
<feature type="region of interest" description="Disordered" evidence="2">
    <location>
        <begin position="349"/>
        <end position="372"/>
    </location>
</feature>
<comment type="caution">
    <text evidence="3">The sequence shown here is derived from an EMBL/GenBank/DDBJ whole genome shotgun (WGS) entry which is preliminary data.</text>
</comment>
<dbReference type="Pfam" id="PF00067">
    <property type="entry name" value="p450"/>
    <property type="match status" value="1"/>
</dbReference>
<protein>
    <submittedName>
        <fullName evidence="3">Cytochrome P450</fullName>
    </submittedName>
</protein>